<evidence type="ECO:0000256" key="2">
    <source>
        <dbReference type="SAM" id="SignalP"/>
    </source>
</evidence>
<feature type="signal peptide" evidence="2">
    <location>
        <begin position="1"/>
        <end position="20"/>
    </location>
</feature>
<keyword evidence="1" id="KW-1133">Transmembrane helix</keyword>
<dbReference type="AlphaFoldDB" id="A0A7R8YQM1"/>
<evidence type="ECO:0000313" key="3">
    <source>
        <dbReference type="EMBL" id="CAD7081526.1"/>
    </source>
</evidence>
<feature type="transmembrane region" description="Helical" evidence="1">
    <location>
        <begin position="65"/>
        <end position="84"/>
    </location>
</feature>
<dbReference type="OrthoDB" id="66620at2759"/>
<keyword evidence="1" id="KW-0812">Transmembrane</keyword>
<evidence type="ECO:0000313" key="4">
    <source>
        <dbReference type="Proteomes" id="UP000594454"/>
    </source>
</evidence>
<evidence type="ECO:0000256" key="1">
    <source>
        <dbReference type="SAM" id="Phobius"/>
    </source>
</evidence>
<keyword evidence="2" id="KW-0732">Signal</keyword>
<dbReference type="Proteomes" id="UP000594454">
    <property type="component" value="Chromosome 2"/>
</dbReference>
<gene>
    <name evidence="3" type="ORF">HERILL_LOCUS4625</name>
</gene>
<keyword evidence="1" id="KW-0472">Membrane</keyword>
<protein>
    <submittedName>
        <fullName evidence="3">Uncharacterized protein</fullName>
    </submittedName>
</protein>
<dbReference type="EMBL" id="LR899010">
    <property type="protein sequence ID" value="CAD7081526.1"/>
    <property type="molecule type" value="Genomic_DNA"/>
</dbReference>
<name>A0A7R8YQM1_HERIL</name>
<sequence>MPIIFSWLKYLSWMLYANEALSILQWEGIQNITCTEDIENLPCLQTGQDVMDNYNFSFESLYMDIWALIVLYLMFHLLSYLFLWKRAKRI</sequence>
<accession>A0A7R8YQM1</accession>
<feature type="chain" id="PRO_5031008537" evidence="2">
    <location>
        <begin position="21"/>
        <end position="90"/>
    </location>
</feature>
<proteinExistence type="predicted"/>
<reference evidence="3 4" key="1">
    <citation type="submission" date="2020-11" db="EMBL/GenBank/DDBJ databases">
        <authorList>
            <person name="Wallbank WR R."/>
            <person name="Pardo Diaz C."/>
            <person name="Kozak K."/>
            <person name="Martin S."/>
            <person name="Jiggins C."/>
            <person name="Moest M."/>
            <person name="Warren A I."/>
            <person name="Generalovic N T."/>
            <person name="Byers J.R.P. K."/>
            <person name="Montejo-Kovacevich G."/>
            <person name="Yen C E."/>
        </authorList>
    </citation>
    <scope>NUCLEOTIDE SEQUENCE [LARGE SCALE GENOMIC DNA]</scope>
</reference>
<dbReference type="InParanoid" id="A0A7R8YQM1"/>
<organism evidence="3 4">
    <name type="scientific">Hermetia illucens</name>
    <name type="common">Black soldier fly</name>
    <dbReference type="NCBI Taxonomy" id="343691"/>
    <lineage>
        <taxon>Eukaryota</taxon>
        <taxon>Metazoa</taxon>
        <taxon>Ecdysozoa</taxon>
        <taxon>Arthropoda</taxon>
        <taxon>Hexapoda</taxon>
        <taxon>Insecta</taxon>
        <taxon>Pterygota</taxon>
        <taxon>Neoptera</taxon>
        <taxon>Endopterygota</taxon>
        <taxon>Diptera</taxon>
        <taxon>Brachycera</taxon>
        <taxon>Stratiomyomorpha</taxon>
        <taxon>Stratiomyidae</taxon>
        <taxon>Hermetiinae</taxon>
        <taxon>Hermetia</taxon>
    </lineage>
</organism>
<keyword evidence="4" id="KW-1185">Reference proteome</keyword>